<feature type="chain" id="PRO_5035450789" description="lysozyme" evidence="8">
    <location>
        <begin position="20"/>
        <end position="105"/>
    </location>
</feature>
<dbReference type="OrthoDB" id="6337871at2759"/>
<name>A0A8K0C867_IGNLU</name>
<keyword evidence="10" id="KW-1185">Reference proteome</keyword>
<evidence type="ECO:0000256" key="7">
    <source>
        <dbReference type="PIRSR" id="PIRSR608597-3"/>
    </source>
</evidence>
<sequence>MRTFNKSLFILTIFCLAIANNAYMMRHLIGSEIQECLNCLCHARSGCWNRLNCANYSITKTYWEKSGSPTNGNYLNSDESFKFCMQDENCILNAVKGYTESFGEK</sequence>
<evidence type="ECO:0000313" key="10">
    <source>
        <dbReference type="Proteomes" id="UP000801492"/>
    </source>
</evidence>
<organism evidence="9 10">
    <name type="scientific">Ignelater luminosus</name>
    <name type="common">Cucubano</name>
    <name type="synonym">Pyrophorus luminosus</name>
    <dbReference type="NCBI Taxonomy" id="2038154"/>
    <lineage>
        <taxon>Eukaryota</taxon>
        <taxon>Metazoa</taxon>
        <taxon>Ecdysozoa</taxon>
        <taxon>Arthropoda</taxon>
        <taxon>Hexapoda</taxon>
        <taxon>Insecta</taxon>
        <taxon>Pterygota</taxon>
        <taxon>Neoptera</taxon>
        <taxon>Endopterygota</taxon>
        <taxon>Coleoptera</taxon>
        <taxon>Polyphaga</taxon>
        <taxon>Elateriformia</taxon>
        <taxon>Elateroidea</taxon>
        <taxon>Elateridae</taxon>
        <taxon>Agrypninae</taxon>
        <taxon>Pyrophorini</taxon>
        <taxon>Ignelater</taxon>
    </lineage>
</organism>
<evidence type="ECO:0000256" key="3">
    <source>
        <dbReference type="ARBA" id="ARBA00022529"/>
    </source>
</evidence>
<feature type="signal peptide" evidence="8">
    <location>
        <begin position="1"/>
        <end position="19"/>
    </location>
</feature>
<dbReference type="EC" id="3.2.1.17" evidence="2"/>
<evidence type="ECO:0000256" key="1">
    <source>
        <dbReference type="ARBA" id="ARBA00000632"/>
    </source>
</evidence>
<dbReference type="GO" id="GO:0003796">
    <property type="term" value="F:lysozyme activity"/>
    <property type="evidence" value="ECO:0007669"/>
    <property type="project" value="UniProtKB-EC"/>
</dbReference>
<dbReference type="Pfam" id="PF05497">
    <property type="entry name" value="Destabilase"/>
    <property type="match status" value="1"/>
</dbReference>
<dbReference type="Gene3D" id="1.10.530.10">
    <property type="match status" value="1"/>
</dbReference>
<dbReference type="GO" id="GO:0031640">
    <property type="term" value="P:killing of cells of another organism"/>
    <property type="evidence" value="ECO:0007669"/>
    <property type="project" value="UniProtKB-KW"/>
</dbReference>
<dbReference type="GO" id="GO:0042742">
    <property type="term" value="P:defense response to bacterium"/>
    <property type="evidence" value="ECO:0007669"/>
    <property type="project" value="UniProtKB-KW"/>
</dbReference>
<comment type="catalytic activity">
    <reaction evidence="1">
        <text>Hydrolysis of (1-&gt;4)-beta-linkages between N-acetylmuramic acid and N-acetyl-D-glucosamine residues in a peptidoglycan and between N-acetyl-D-glucosamine residues in chitodextrins.</text>
        <dbReference type="EC" id="3.2.1.17"/>
    </reaction>
</comment>
<accession>A0A8K0C867</accession>
<evidence type="ECO:0000256" key="2">
    <source>
        <dbReference type="ARBA" id="ARBA00012732"/>
    </source>
</evidence>
<keyword evidence="7" id="KW-1015">Disulfide bond</keyword>
<evidence type="ECO:0000313" key="9">
    <source>
        <dbReference type="EMBL" id="KAF2880577.1"/>
    </source>
</evidence>
<evidence type="ECO:0000256" key="6">
    <source>
        <dbReference type="ARBA" id="ARBA00023295"/>
    </source>
</evidence>
<dbReference type="InterPro" id="IPR008597">
    <property type="entry name" value="Invert_lysozyme"/>
</dbReference>
<comment type="caution">
    <text evidence="9">The sequence shown here is derived from an EMBL/GenBank/DDBJ whole genome shotgun (WGS) entry which is preliminary data.</text>
</comment>
<dbReference type="Proteomes" id="UP000801492">
    <property type="component" value="Unassembled WGS sequence"/>
</dbReference>
<keyword evidence="6" id="KW-0326">Glycosidase</keyword>
<protein>
    <recommendedName>
        <fullName evidence="2">lysozyme</fullName>
        <ecNumber evidence="2">3.2.1.17</ecNumber>
    </recommendedName>
</protein>
<proteinExistence type="predicted"/>
<dbReference type="EMBL" id="VTPC01090949">
    <property type="protein sequence ID" value="KAF2880577.1"/>
    <property type="molecule type" value="Genomic_DNA"/>
</dbReference>
<keyword evidence="8" id="KW-0732">Signal</keyword>
<keyword evidence="5" id="KW-0378">Hydrolase</keyword>
<feature type="non-terminal residue" evidence="9">
    <location>
        <position position="1"/>
    </location>
</feature>
<keyword evidence="4" id="KW-0081">Bacteriolytic enzyme</keyword>
<dbReference type="PROSITE" id="PS51909">
    <property type="entry name" value="LYSOZYME_I"/>
    <property type="match status" value="1"/>
</dbReference>
<feature type="disulfide bond" evidence="7">
    <location>
        <begin position="84"/>
        <end position="90"/>
    </location>
</feature>
<dbReference type="AlphaFoldDB" id="A0A8K0C867"/>
<feature type="disulfide bond" evidence="7">
    <location>
        <begin position="41"/>
        <end position="47"/>
    </location>
</feature>
<reference evidence="9" key="1">
    <citation type="submission" date="2019-08" db="EMBL/GenBank/DDBJ databases">
        <title>The genome of the North American firefly Photinus pyralis.</title>
        <authorList>
            <consortium name="Photinus pyralis genome working group"/>
            <person name="Fallon T.R."/>
            <person name="Sander Lower S.E."/>
            <person name="Weng J.-K."/>
        </authorList>
    </citation>
    <scope>NUCLEOTIDE SEQUENCE</scope>
    <source>
        <strain evidence="9">TRF0915ILg1</strain>
        <tissue evidence="9">Whole body</tissue>
    </source>
</reference>
<keyword evidence="3" id="KW-0929">Antimicrobial</keyword>
<evidence type="ECO:0000256" key="4">
    <source>
        <dbReference type="ARBA" id="ARBA00022638"/>
    </source>
</evidence>
<evidence type="ECO:0000256" key="5">
    <source>
        <dbReference type="ARBA" id="ARBA00022801"/>
    </source>
</evidence>
<evidence type="ECO:0000256" key="8">
    <source>
        <dbReference type="SAM" id="SignalP"/>
    </source>
</evidence>
<gene>
    <name evidence="9" type="ORF">ILUMI_25588</name>
</gene>